<dbReference type="InterPro" id="IPR016084">
    <property type="entry name" value="Haem_Oase-like_multi-hlx"/>
</dbReference>
<comment type="caution">
    <text evidence="1">The sequence shown here is derived from an EMBL/GenBank/DDBJ whole genome shotgun (WGS) entry which is preliminary data.</text>
</comment>
<evidence type="ECO:0000313" key="1">
    <source>
        <dbReference type="EMBL" id="KIH82480.1"/>
    </source>
</evidence>
<proteinExistence type="predicted"/>
<dbReference type="Pfam" id="PF14518">
    <property type="entry name" value="Haem_oxygenas_2"/>
    <property type="match status" value="1"/>
</dbReference>
<name>A0A0C2I6D6_9PSED</name>
<dbReference type="STRING" id="226910.UCMB321_3776"/>
<dbReference type="PATRIC" id="fig|226910.6.peg.3768"/>
<evidence type="ECO:0000313" key="2">
    <source>
        <dbReference type="Proteomes" id="UP000031535"/>
    </source>
</evidence>
<dbReference type="SUPFAM" id="SSF48613">
    <property type="entry name" value="Heme oxygenase-like"/>
    <property type="match status" value="1"/>
</dbReference>
<protein>
    <submittedName>
        <fullName evidence="1">Uncharacterized protein</fullName>
    </submittedName>
</protein>
<dbReference type="AlphaFoldDB" id="A0A0C2I6D6"/>
<dbReference type="Gene3D" id="1.20.910.10">
    <property type="entry name" value="Heme oxygenase-like"/>
    <property type="match status" value="1"/>
</dbReference>
<reference evidence="1 2" key="1">
    <citation type="submission" date="2015-01" db="EMBL/GenBank/DDBJ databases">
        <title>Complete genome of Pseudomonas batumici UCM B-321 producer of the batumin antibiotic with strong antistaphilococcal and potential anticancer activity.</title>
        <authorList>
            <person name="Klochko V.V."/>
            <person name="Zelena L.B."/>
            <person name="Elena K.A."/>
            <person name="Reva O.N."/>
        </authorList>
    </citation>
    <scope>NUCLEOTIDE SEQUENCE [LARGE SCALE GENOMIC DNA]</scope>
    <source>
        <strain evidence="1 2">UCM B-321</strain>
    </source>
</reference>
<accession>A0A0C2I6D6</accession>
<sequence length="183" mass="21198">MSLIQSKQMENKENRERLLDAIQIFSDYFQKTIMLRSALCDDRKFLSVVQAHLNEEFGHNFKLMKDRKYRAPVWHPVLEATAAWFSWKMLTLDNDEKTVLIHLVLEASANIFFSAAHNVMRDYGETDYFEVHADADARHEQMGSELLDGLCAEKYVNLMTIQQQGWAMLNAACDQIAHLSTHS</sequence>
<keyword evidence="2" id="KW-1185">Reference proteome</keyword>
<dbReference type="Proteomes" id="UP000031535">
    <property type="component" value="Unassembled WGS sequence"/>
</dbReference>
<organism evidence="1 2">
    <name type="scientific">Pseudomonas batumici</name>
    <dbReference type="NCBI Taxonomy" id="226910"/>
    <lineage>
        <taxon>Bacteria</taxon>
        <taxon>Pseudomonadati</taxon>
        <taxon>Pseudomonadota</taxon>
        <taxon>Gammaproteobacteria</taxon>
        <taxon>Pseudomonadales</taxon>
        <taxon>Pseudomonadaceae</taxon>
        <taxon>Pseudomonas</taxon>
    </lineage>
</organism>
<dbReference type="EMBL" id="JXDG01000050">
    <property type="protein sequence ID" value="KIH82480.1"/>
    <property type="molecule type" value="Genomic_DNA"/>
</dbReference>
<gene>
    <name evidence="1" type="ORF">UCMB321_3776</name>
</gene>